<accession>A0A1G7ZH45</accession>
<feature type="transmembrane region" description="Helical" evidence="8">
    <location>
        <begin position="229"/>
        <end position="249"/>
    </location>
</feature>
<dbReference type="InterPro" id="IPR004776">
    <property type="entry name" value="Mem_transp_PIN-like"/>
</dbReference>
<feature type="transmembrane region" description="Helical" evidence="8">
    <location>
        <begin position="7"/>
        <end position="25"/>
    </location>
</feature>
<proteinExistence type="inferred from homology"/>
<dbReference type="AlphaFoldDB" id="A0A1G7ZH45"/>
<keyword evidence="3" id="KW-0813">Transport</keyword>
<organism evidence="9 10">
    <name type="scientific">Propionivibrio dicarboxylicus</name>
    <dbReference type="NCBI Taxonomy" id="83767"/>
    <lineage>
        <taxon>Bacteria</taxon>
        <taxon>Pseudomonadati</taxon>
        <taxon>Pseudomonadota</taxon>
        <taxon>Betaproteobacteria</taxon>
        <taxon>Rhodocyclales</taxon>
        <taxon>Rhodocyclaceae</taxon>
        <taxon>Propionivibrio</taxon>
    </lineage>
</organism>
<dbReference type="GO" id="GO:0055085">
    <property type="term" value="P:transmembrane transport"/>
    <property type="evidence" value="ECO:0007669"/>
    <property type="project" value="InterPro"/>
</dbReference>
<comment type="subcellular location">
    <subcellularLocation>
        <location evidence="1">Cell membrane</location>
        <topology evidence="1">Multi-pass membrane protein</topology>
    </subcellularLocation>
</comment>
<evidence type="ECO:0000256" key="7">
    <source>
        <dbReference type="ARBA" id="ARBA00023136"/>
    </source>
</evidence>
<evidence type="ECO:0008006" key="11">
    <source>
        <dbReference type="Google" id="ProtNLM"/>
    </source>
</evidence>
<keyword evidence="5 8" id="KW-0812">Transmembrane</keyword>
<evidence type="ECO:0000313" key="10">
    <source>
        <dbReference type="Proteomes" id="UP000198607"/>
    </source>
</evidence>
<reference evidence="9 10" key="1">
    <citation type="submission" date="2016-10" db="EMBL/GenBank/DDBJ databases">
        <authorList>
            <person name="de Groot N.N."/>
        </authorList>
    </citation>
    <scope>NUCLEOTIDE SEQUENCE [LARGE SCALE GENOMIC DNA]</scope>
    <source>
        <strain evidence="9 10">DSM 5885</strain>
    </source>
</reference>
<evidence type="ECO:0000256" key="3">
    <source>
        <dbReference type="ARBA" id="ARBA00022448"/>
    </source>
</evidence>
<feature type="transmembrane region" description="Helical" evidence="8">
    <location>
        <begin position="201"/>
        <end position="223"/>
    </location>
</feature>
<sequence length="311" mass="32931">MNMLLHHVALAAPLFALVLVGYVVMRLTRWRAEVAESLTSFVFVVALPAMMFRLMCGLSKLPPVDARLLIAFFGSCVIVFGIGRLVGWKLFGLDGVSQSVFALGGVFSNNLMLGLPLAKIVLGDAAVPSVAMVLVFNSLTMWTMVTVSVEWARHGSLSVHGFARTARSVLTNPLILAIIFGTGIGLTGIELPEVVDIPLGMIAQIATPLSLIALGMGLVQYGVRGGWKLSGAITFMKLIVQPLVVWALARLLGLPPMETRVVVLLGSIALGVNVYLVAKQFKALEGPVASSLVLSTVMAALTTPLVLTLSG</sequence>
<comment type="similarity">
    <text evidence="2">Belongs to the auxin efflux carrier (TC 2.A.69) family.</text>
</comment>
<keyword evidence="4" id="KW-1003">Cell membrane</keyword>
<name>A0A1G7ZH45_9RHOO</name>
<evidence type="ECO:0000256" key="1">
    <source>
        <dbReference type="ARBA" id="ARBA00004651"/>
    </source>
</evidence>
<dbReference type="GO" id="GO:0005886">
    <property type="term" value="C:plasma membrane"/>
    <property type="evidence" value="ECO:0007669"/>
    <property type="project" value="UniProtKB-SubCell"/>
</dbReference>
<feature type="transmembrane region" description="Helical" evidence="8">
    <location>
        <begin position="261"/>
        <end position="278"/>
    </location>
</feature>
<keyword evidence="6 8" id="KW-1133">Transmembrane helix</keyword>
<evidence type="ECO:0000256" key="6">
    <source>
        <dbReference type="ARBA" id="ARBA00022989"/>
    </source>
</evidence>
<dbReference type="PANTHER" id="PTHR36838">
    <property type="entry name" value="AUXIN EFFLUX CARRIER FAMILY PROTEIN"/>
    <property type="match status" value="1"/>
</dbReference>
<dbReference type="OrthoDB" id="3435874at2"/>
<dbReference type="InterPro" id="IPR038770">
    <property type="entry name" value="Na+/solute_symporter_sf"/>
</dbReference>
<dbReference type="Pfam" id="PF03547">
    <property type="entry name" value="Mem_trans"/>
    <property type="match status" value="1"/>
</dbReference>
<dbReference type="RefSeq" id="WP_091935162.1">
    <property type="nucleotide sequence ID" value="NZ_FNCY01000003.1"/>
</dbReference>
<feature type="transmembrane region" description="Helical" evidence="8">
    <location>
        <begin position="99"/>
        <end position="118"/>
    </location>
</feature>
<evidence type="ECO:0000256" key="2">
    <source>
        <dbReference type="ARBA" id="ARBA00010145"/>
    </source>
</evidence>
<dbReference type="EMBL" id="FNCY01000003">
    <property type="protein sequence ID" value="SDH07866.1"/>
    <property type="molecule type" value="Genomic_DNA"/>
</dbReference>
<evidence type="ECO:0000313" key="9">
    <source>
        <dbReference type="EMBL" id="SDH07866.1"/>
    </source>
</evidence>
<evidence type="ECO:0000256" key="5">
    <source>
        <dbReference type="ARBA" id="ARBA00022692"/>
    </source>
</evidence>
<keyword evidence="7 8" id="KW-0472">Membrane</keyword>
<feature type="transmembrane region" description="Helical" evidence="8">
    <location>
        <begin position="37"/>
        <end position="56"/>
    </location>
</feature>
<feature type="transmembrane region" description="Helical" evidence="8">
    <location>
        <begin position="130"/>
        <end position="149"/>
    </location>
</feature>
<keyword evidence="10" id="KW-1185">Reference proteome</keyword>
<dbReference type="PANTHER" id="PTHR36838:SF3">
    <property type="entry name" value="TRANSPORTER AUXIN EFFLUX CARRIER EC FAMILY"/>
    <property type="match status" value="1"/>
</dbReference>
<feature type="transmembrane region" description="Helical" evidence="8">
    <location>
        <begin position="169"/>
        <end position="189"/>
    </location>
</feature>
<feature type="transmembrane region" description="Helical" evidence="8">
    <location>
        <begin position="68"/>
        <end position="87"/>
    </location>
</feature>
<dbReference type="Proteomes" id="UP000198607">
    <property type="component" value="Unassembled WGS sequence"/>
</dbReference>
<protein>
    <recommendedName>
        <fullName evidence="11">AEC family transporter</fullName>
    </recommendedName>
</protein>
<evidence type="ECO:0000256" key="8">
    <source>
        <dbReference type="SAM" id="Phobius"/>
    </source>
</evidence>
<dbReference type="STRING" id="83767.SAMN05660652_01169"/>
<dbReference type="Gene3D" id="1.20.1530.20">
    <property type="match status" value="1"/>
</dbReference>
<gene>
    <name evidence="9" type="ORF">SAMN05660652_01169</name>
</gene>
<feature type="transmembrane region" description="Helical" evidence="8">
    <location>
        <begin position="290"/>
        <end position="309"/>
    </location>
</feature>
<evidence type="ECO:0000256" key="4">
    <source>
        <dbReference type="ARBA" id="ARBA00022475"/>
    </source>
</evidence>